<dbReference type="Pfam" id="PF07715">
    <property type="entry name" value="Plug"/>
    <property type="match status" value="1"/>
</dbReference>
<organism evidence="5 6">
    <name type="scientific">Pedobacter zeae</name>
    <dbReference type="NCBI Taxonomy" id="1737356"/>
    <lineage>
        <taxon>Bacteria</taxon>
        <taxon>Pseudomonadati</taxon>
        <taxon>Bacteroidota</taxon>
        <taxon>Sphingobacteriia</taxon>
        <taxon>Sphingobacteriales</taxon>
        <taxon>Sphingobacteriaceae</taxon>
        <taxon>Pedobacter</taxon>
    </lineage>
</organism>
<name>A0ABQ1XNK5_9SPHI</name>
<gene>
    <name evidence="5" type="ORF">GCM10007422_10980</name>
</gene>
<dbReference type="EMBL" id="BMHZ01000001">
    <property type="protein sequence ID" value="GGG98601.1"/>
    <property type="molecule type" value="Genomic_DNA"/>
</dbReference>
<dbReference type="InterPro" id="IPR023997">
    <property type="entry name" value="TonB-dep_OMP_SusC/RagA_CS"/>
</dbReference>
<dbReference type="NCBIfam" id="TIGR04057">
    <property type="entry name" value="SusC_RagA_signa"/>
    <property type="match status" value="1"/>
</dbReference>
<keyword evidence="3" id="KW-0998">Cell outer membrane</keyword>
<proteinExistence type="predicted"/>
<dbReference type="SUPFAM" id="SSF56935">
    <property type="entry name" value="Porins"/>
    <property type="match status" value="1"/>
</dbReference>
<evidence type="ECO:0000256" key="1">
    <source>
        <dbReference type="ARBA" id="ARBA00004442"/>
    </source>
</evidence>
<keyword evidence="6" id="KW-1185">Reference proteome</keyword>
<evidence type="ECO:0000313" key="5">
    <source>
        <dbReference type="EMBL" id="GGG98601.1"/>
    </source>
</evidence>
<protein>
    <submittedName>
        <fullName evidence="5">SusC/RagA family TonB-linked outer membrane protein</fullName>
    </submittedName>
</protein>
<comment type="caution">
    <text evidence="5">The sequence shown here is derived from an EMBL/GenBank/DDBJ whole genome shotgun (WGS) entry which is preliminary data.</text>
</comment>
<reference evidence="6" key="1">
    <citation type="journal article" date="2019" name="Int. J. Syst. Evol. Microbiol.">
        <title>The Global Catalogue of Microorganisms (GCM) 10K type strain sequencing project: providing services to taxonomists for standard genome sequencing and annotation.</title>
        <authorList>
            <consortium name="The Broad Institute Genomics Platform"/>
            <consortium name="The Broad Institute Genome Sequencing Center for Infectious Disease"/>
            <person name="Wu L."/>
            <person name="Ma J."/>
        </authorList>
    </citation>
    <scope>NUCLEOTIDE SEQUENCE [LARGE SCALE GENOMIC DNA]</scope>
    <source>
        <strain evidence="6">CGMCC 1.15287</strain>
    </source>
</reference>
<dbReference type="Gene3D" id="2.40.170.20">
    <property type="entry name" value="TonB-dependent receptor, beta-barrel domain"/>
    <property type="match status" value="1"/>
</dbReference>
<dbReference type="NCBIfam" id="TIGR04056">
    <property type="entry name" value="OMP_RagA_SusC"/>
    <property type="match status" value="1"/>
</dbReference>
<sequence>MFINIFRTNSPKNFIINEQTMRIIVVLCVFLLNFLSAAMAVQKVQSDSLLNKKPSEDTSKVLIKKQPAKLKGLQSVAVPIKSKFPANSIQQYLKGNVAGLYATEASGEPGTYQYMFIRGTSTPLITQEDVLKTQPLVVIDGLPVLSNESPFVYDIQRPDYSFNRIGPSTNLLAGLNVADIESVEVLKDLSKTAIYGARGANGVIYIRTRAGSTTSNMSFNTSFGVAAKPSVTTLNGGYEDSFRQRFYSRYATPVQLQSYPGFLRDSITTKYYGESSWADAYYKNALMYNADALMSGGSKRATFKFNVGTQKSAGNADETALNKYYTSIDLNIIPRSWITVSANIKGTRLDRSRNKYNRDRLAEVGYLPDLAEAPAPNIDSYNSFINEFNKGFDKNYNNIANGFLNVAIKLPLDISYNTRFGVSYNEGGRDLFYPSTLLDNSNYASNYFGLSQRLVYDNSLNYKIDLKSKHSFDFTVGSSIQWDQDQYSYSYAYKGVSDYLKVNLLKAGNFNSNGAFRDQLTFKFLDQTATNILSFYTSGTYKFKDFYSASLLLRTDGASNMQPVHRWFFSPVLSGAWDIKNHKLAKSPVISALTLKASVGRIGIAQLTDRISLGTQYASEAGWSNDLRIPSYLNTATLMRSYLYGYLGYDIPWSYNEQLSAGASFGFFKNRIVGELSFYSTTTKKQLINIPGAAEYGYTGLFQPGMDINNKGVDLFLSADILKSAAKKSFNWNSSINLNFNRNTLKALPGGISEIIIGDRKLQVGHAADQFWVLKNNGVYNADDEVPVNPSTGNKMTYKGTELKAGDPKWADINGDYNVDDKDKILTGHILPVVSGGWNNSLRYKKWDLQTSFYFNLGRKVLNQTMADRFNFINREAENSINSVKEFTFWQEQGNAALYPIYNPWSPVIPYRSEQDLFLENASFFKLRSISLGFDLTDKLLKSNKATRFKSFYVFASASNLFTITSYSGRDPELVNTSGIDTGYGLSLPMMFAAGLKVDFK</sequence>
<accession>A0ABQ1XNK5</accession>
<evidence type="ECO:0000259" key="4">
    <source>
        <dbReference type="Pfam" id="PF07715"/>
    </source>
</evidence>
<feature type="domain" description="TonB-dependent receptor plug" evidence="4">
    <location>
        <begin position="83"/>
        <end position="203"/>
    </location>
</feature>
<evidence type="ECO:0000256" key="3">
    <source>
        <dbReference type="ARBA" id="ARBA00023237"/>
    </source>
</evidence>
<comment type="subcellular location">
    <subcellularLocation>
        <location evidence="1">Cell outer membrane</location>
    </subcellularLocation>
</comment>
<dbReference type="InterPro" id="IPR036942">
    <property type="entry name" value="Beta-barrel_TonB_sf"/>
</dbReference>
<keyword evidence="2" id="KW-0472">Membrane</keyword>
<evidence type="ECO:0000256" key="2">
    <source>
        <dbReference type="ARBA" id="ARBA00023136"/>
    </source>
</evidence>
<evidence type="ECO:0000313" key="6">
    <source>
        <dbReference type="Proteomes" id="UP000642938"/>
    </source>
</evidence>
<dbReference type="Proteomes" id="UP000642938">
    <property type="component" value="Unassembled WGS sequence"/>
</dbReference>
<dbReference type="InterPro" id="IPR037066">
    <property type="entry name" value="Plug_dom_sf"/>
</dbReference>
<dbReference type="Gene3D" id="2.170.130.10">
    <property type="entry name" value="TonB-dependent receptor, plug domain"/>
    <property type="match status" value="1"/>
</dbReference>
<dbReference type="InterPro" id="IPR012910">
    <property type="entry name" value="Plug_dom"/>
</dbReference>
<dbReference type="InterPro" id="IPR023996">
    <property type="entry name" value="TonB-dep_OMP_SusC/RagA"/>
</dbReference>